<organism evidence="2 3">
    <name type="scientific">Ruegeria haliotis</name>
    <dbReference type="NCBI Taxonomy" id="2747601"/>
    <lineage>
        <taxon>Bacteria</taxon>
        <taxon>Pseudomonadati</taxon>
        <taxon>Pseudomonadota</taxon>
        <taxon>Alphaproteobacteria</taxon>
        <taxon>Rhodobacterales</taxon>
        <taxon>Roseobacteraceae</taxon>
        <taxon>Ruegeria</taxon>
    </lineage>
</organism>
<protein>
    <submittedName>
        <fullName evidence="2">DUF4166 domain-containing protein</fullName>
    </submittedName>
</protein>
<sequence length="181" mass="20337">MPDPFRQALPPQAKLPSAVQALHSTEGCYAGRCRIERGNGRLVAAALYMGGFPPSGQDVPVRVRIARDGQRWFWERDFDGHKTLSCMTYDPHTGSVREQFGMMKVWLRPVLAQDGMRVEIRRLTVFGIPLPAFLLPCSSTAEWQDERGQFRFDVSASAPGLGHLIRYRGWLTPVHAQSDKA</sequence>
<name>A0ABX2PNF9_9RHOB</name>
<evidence type="ECO:0000313" key="2">
    <source>
        <dbReference type="EMBL" id="NVO54782.1"/>
    </source>
</evidence>
<accession>A0ABX2PNF9</accession>
<comment type="caution">
    <text evidence="2">The sequence shown here is derived from an EMBL/GenBank/DDBJ whole genome shotgun (WGS) entry which is preliminary data.</text>
</comment>
<dbReference type="Proteomes" id="UP000630805">
    <property type="component" value="Unassembled WGS sequence"/>
</dbReference>
<reference evidence="2 3" key="1">
    <citation type="submission" date="2020-06" db="EMBL/GenBank/DDBJ databases">
        <authorList>
            <person name="Cao W.R."/>
        </authorList>
    </citation>
    <scope>NUCLEOTIDE SEQUENCE [LARGE SCALE GENOMIC DNA]</scope>
    <source>
        <strain evidence="2 3">B1Z28</strain>
    </source>
</reference>
<evidence type="ECO:0000313" key="3">
    <source>
        <dbReference type="Proteomes" id="UP000630805"/>
    </source>
</evidence>
<dbReference type="EMBL" id="JABXWT010000001">
    <property type="protein sequence ID" value="NVO54782.1"/>
    <property type="molecule type" value="Genomic_DNA"/>
</dbReference>
<dbReference type="RefSeq" id="WP_176861752.1">
    <property type="nucleotide sequence ID" value="NZ_JABXWT010000001.1"/>
</dbReference>
<gene>
    <name evidence="2" type="ORF">HW561_03145</name>
</gene>
<proteinExistence type="predicted"/>
<evidence type="ECO:0000259" key="1">
    <source>
        <dbReference type="Pfam" id="PF13761"/>
    </source>
</evidence>
<feature type="domain" description="DUF4166" evidence="1">
    <location>
        <begin position="15"/>
        <end position="171"/>
    </location>
</feature>
<dbReference type="InterPro" id="IPR025311">
    <property type="entry name" value="DUF4166"/>
</dbReference>
<keyword evidence="3" id="KW-1185">Reference proteome</keyword>
<dbReference type="Pfam" id="PF13761">
    <property type="entry name" value="DUF4166"/>
    <property type="match status" value="1"/>
</dbReference>